<feature type="domain" description="Aminoacyl-transfer RNA synthetases class-II family profile" evidence="7">
    <location>
        <begin position="2"/>
        <end position="331"/>
    </location>
</feature>
<dbReference type="GO" id="GO:0070062">
    <property type="term" value="C:extracellular exosome"/>
    <property type="evidence" value="ECO:0007669"/>
    <property type="project" value="UniProtKB-ARBA"/>
</dbReference>
<dbReference type="GO" id="GO:0004081">
    <property type="term" value="F:bis(5'-nucleosyl)-tetraphosphatase (asymmetrical) activity"/>
    <property type="evidence" value="ECO:0007669"/>
    <property type="project" value="UniProtKB-ARBA"/>
</dbReference>
<dbReference type="CDD" id="cd00858">
    <property type="entry name" value="GlyRS_anticodon"/>
    <property type="match status" value="1"/>
</dbReference>
<dbReference type="GO" id="GO:0006418">
    <property type="term" value="P:tRNA aminoacylation for protein translation"/>
    <property type="evidence" value="ECO:0007669"/>
    <property type="project" value="InterPro"/>
</dbReference>
<dbReference type="Proteomes" id="UP000229631">
    <property type="component" value="Unassembled WGS sequence"/>
</dbReference>
<dbReference type="GO" id="GO:0015966">
    <property type="term" value="P:diadenosine tetraphosphate biosynthetic process"/>
    <property type="evidence" value="ECO:0007669"/>
    <property type="project" value="UniProtKB-ARBA"/>
</dbReference>
<dbReference type="PANTHER" id="PTHR10745:SF8">
    <property type="entry name" value="DNA POLYMERASE SUBUNIT GAMMA-2, MITOCHONDRIAL"/>
    <property type="match status" value="1"/>
</dbReference>
<dbReference type="PROSITE" id="PS50862">
    <property type="entry name" value="AA_TRNA_LIGASE_II"/>
    <property type="match status" value="1"/>
</dbReference>
<accession>A0A2M7BDU9</accession>
<evidence type="ECO:0000256" key="5">
    <source>
        <dbReference type="ARBA" id="ARBA00022917"/>
    </source>
</evidence>
<dbReference type="AlphaFoldDB" id="A0A2M7BDU9"/>
<dbReference type="InterPro" id="IPR006195">
    <property type="entry name" value="aa-tRNA-synth_II"/>
</dbReference>
<evidence type="ECO:0000313" key="8">
    <source>
        <dbReference type="EMBL" id="PIV01271.1"/>
    </source>
</evidence>
<dbReference type="GO" id="GO:0005737">
    <property type="term" value="C:cytoplasm"/>
    <property type="evidence" value="ECO:0007669"/>
    <property type="project" value="TreeGrafter"/>
</dbReference>
<dbReference type="PANTHER" id="PTHR10745">
    <property type="entry name" value="GLYCYL-TRNA SYNTHETASE/DNA POLYMERASE SUBUNIT GAMMA-2"/>
    <property type="match status" value="1"/>
</dbReference>
<evidence type="ECO:0000256" key="1">
    <source>
        <dbReference type="ARBA" id="ARBA00022490"/>
    </source>
</evidence>
<evidence type="ECO:0000259" key="7">
    <source>
        <dbReference type="PROSITE" id="PS50862"/>
    </source>
</evidence>
<dbReference type="GO" id="GO:0004820">
    <property type="term" value="F:glycine-tRNA ligase activity"/>
    <property type="evidence" value="ECO:0007669"/>
    <property type="project" value="UniProtKB-ARBA"/>
</dbReference>
<keyword evidence="1" id="KW-0963">Cytoplasm</keyword>
<dbReference type="InterPro" id="IPR027031">
    <property type="entry name" value="Gly-tRNA_synthase/POLG2"/>
</dbReference>
<dbReference type="InterPro" id="IPR004154">
    <property type="entry name" value="Anticodon-bd"/>
</dbReference>
<dbReference type="EMBL" id="PEVC01000025">
    <property type="protein sequence ID" value="PIV01271.1"/>
    <property type="molecule type" value="Genomic_DNA"/>
</dbReference>
<dbReference type="Pfam" id="PF03129">
    <property type="entry name" value="HGTP_anticodon"/>
    <property type="match status" value="1"/>
</dbReference>
<evidence type="ECO:0000256" key="4">
    <source>
        <dbReference type="ARBA" id="ARBA00022840"/>
    </source>
</evidence>
<protein>
    <submittedName>
        <fullName evidence="8">Glycine--tRNA ligase</fullName>
    </submittedName>
</protein>
<dbReference type="Gene3D" id="3.40.50.800">
    <property type="entry name" value="Anticodon-binding domain"/>
    <property type="match status" value="1"/>
</dbReference>
<keyword evidence="2 8" id="KW-0436">Ligase</keyword>
<organism evidence="8 9">
    <name type="scientific">Candidatus Shapirobacteria bacterium CG03_land_8_20_14_0_80_39_12</name>
    <dbReference type="NCBI Taxonomy" id="1974879"/>
    <lineage>
        <taxon>Bacteria</taxon>
        <taxon>Candidatus Shapironibacteriota</taxon>
    </lineage>
</organism>
<dbReference type="GO" id="GO:1990742">
    <property type="term" value="C:microvesicle"/>
    <property type="evidence" value="ECO:0007669"/>
    <property type="project" value="UniProtKB-ARBA"/>
</dbReference>
<proteinExistence type="predicted"/>
<keyword evidence="6" id="KW-0030">Aminoacyl-tRNA synthetase</keyword>
<dbReference type="InterPro" id="IPR002314">
    <property type="entry name" value="aa-tRNA-synt_IIb"/>
</dbReference>
<evidence type="ECO:0000256" key="3">
    <source>
        <dbReference type="ARBA" id="ARBA00022741"/>
    </source>
</evidence>
<dbReference type="PRINTS" id="PR01043">
    <property type="entry name" value="TRNASYNTHGLY"/>
</dbReference>
<keyword evidence="4" id="KW-0067">ATP-binding</keyword>
<dbReference type="NCBIfam" id="NF003211">
    <property type="entry name" value="PRK04173.1"/>
    <property type="match status" value="1"/>
</dbReference>
<keyword evidence="5" id="KW-0648">Protein biosynthesis</keyword>
<dbReference type="Pfam" id="PF00587">
    <property type="entry name" value="tRNA-synt_2b"/>
    <property type="match status" value="1"/>
</dbReference>
<name>A0A2M7BDU9_9BACT</name>
<dbReference type="SUPFAM" id="SSF52954">
    <property type="entry name" value="Class II aaRS ABD-related"/>
    <property type="match status" value="1"/>
</dbReference>
<reference evidence="9" key="1">
    <citation type="submission" date="2017-09" db="EMBL/GenBank/DDBJ databases">
        <title>Depth-based differentiation of microbial function through sediment-hosted aquifers and enrichment of novel symbionts in the deep terrestrial subsurface.</title>
        <authorList>
            <person name="Probst A.J."/>
            <person name="Ladd B."/>
            <person name="Jarett J.K."/>
            <person name="Geller-Mcgrath D.E."/>
            <person name="Sieber C.M.K."/>
            <person name="Emerson J.B."/>
            <person name="Anantharaman K."/>
            <person name="Thomas B.C."/>
            <person name="Malmstrom R."/>
            <person name="Stieglmeier M."/>
            <person name="Klingl A."/>
            <person name="Woyke T."/>
            <person name="Ryan C.M."/>
            <person name="Banfield J.F."/>
        </authorList>
    </citation>
    <scope>NUCLEOTIDE SEQUENCE [LARGE SCALE GENOMIC DNA]</scope>
</reference>
<dbReference type="InterPro" id="IPR036621">
    <property type="entry name" value="Anticodon-bd_dom_sf"/>
</dbReference>
<keyword evidence="3" id="KW-0547">Nucleotide-binding</keyword>
<sequence>MDLMEKVVSLCKRRGFVFPGSEIYGGLQGFYDYGPLGVEMKNNLKRLWWQWMTVEHENIVGIDGAIITHPRVWEASGHVKSFVDPLSECKKCHHRFKTDDLKDNQCPDCKGELTEPRNYNILVPTELGVIEGEKVKTYLRGEACQTIYLDYKNVWQSSRLKIPLGICQIGKAFRNEVTPGNFLFRQREFEQWDLQWFCHPSEMDKWFEYWKKARMDWYQGLFNHPENLVFFEHKKLAHYAKKAFDIQYQASPFDGSEMEGIHWRGDWDLSRHGEYSGQDLSYKDLETNETFIPQIIETSGGVDRTFLFLLLDAYRKEGERVILKLNPKVAPYKVAVFPLLANKENLVNKAKEIYDSLKFTIKTAWDDRGNIGKRYFSQDEIGTPWCVTVDFQTLEDGTVTVRDRDTTKQERLPVDKLLAYFQNKLK</sequence>
<comment type="caution">
    <text evidence="8">The sequence shown here is derived from an EMBL/GenBank/DDBJ whole genome shotgun (WGS) entry which is preliminary data.</text>
</comment>
<dbReference type="CDD" id="cd00774">
    <property type="entry name" value="GlyRS-like_core"/>
    <property type="match status" value="1"/>
</dbReference>
<evidence type="ECO:0000256" key="6">
    <source>
        <dbReference type="ARBA" id="ARBA00023146"/>
    </source>
</evidence>
<gene>
    <name evidence="8" type="ORF">COS54_01255</name>
</gene>
<evidence type="ECO:0000256" key="2">
    <source>
        <dbReference type="ARBA" id="ARBA00022598"/>
    </source>
</evidence>
<dbReference type="SUPFAM" id="SSF55681">
    <property type="entry name" value="Class II aaRS and biotin synthetases"/>
    <property type="match status" value="1"/>
</dbReference>
<dbReference type="InterPro" id="IPR033731">
    <property type="entry name" value="GlyRS-like_core"/>
</dbReference>
<dbReference type="InterPro" id="IPR045864">
    <property type="entry name" value="aa-tRNA-synth_II/BPL/LPL"/>
</dbReference>
<evidence type="ECO:0000313" key="9">
    <source>
        <dbReference type="Proteomes" id="UP000229631"/>
    </source>
</evidence>
<dbReference type="GO" id="GO:0005524">
    <property type="term" value="F:ATP binding"/>
    <property type="evidence" value="ECO:0007669"/>
    <property type="project" value="UniProtKB-KW"/>
</dbReference>
<dbReference type="Gene3D" id="3.30.930.10">
    <property type="entry name" value="Bira Bifunctional Protein, Domain 2"/>
    <property type="match status" value="1"/>
</dbReference>
<dbReference type="FunFam" id="3.40.50.800:FF:000002">
    <property type="entry name" value="Glycine--tRNA ligase"/>
    <property type="match status" value="1"/>
</dbReference>